<accession>A0A7L7Z3N9</accession>
<dbReference type="GO" id="GO:0016020">
    <property type="term" value="C:membrane"/>
    <property type="evidence" value="ECO:0007669"/>
    <property type="project" value="UniProtKB-SubCell"/>
</dbReference>
<keyword evidence="4 7" id="KW-1133">Transmembrane helix</keyword>
<feature type="domain" description="EamA" evidence="8">
    <location>
        <begin position="145"/>
        <end position="276"/>
    </location>
</feature>
<dbReference type="KEGG" id="czh:H9X71_02950"/>
<dbReference type="AlphaFoldDB" id="A0A7L7Z3N9"/>
<dbReference type="RefSeq" id="WP_191148252.1">
    <property type="nucleotide sequence ID" value="NZ_CP061274.1"/>
</dbReference>
<feature type="region of interest" description="Disordered" evidence="6">
    <location>
        <begin position="286"/>
        <end position="307"/>
    </location>
</feature>
<feature type="transmembrane region" description="Helical" evidence="7">
    <location>
        <begin position="176"/>
        <end position="194"/>
    </location>
</feature>
<dbReference type="PANTHER" id="PTHR32322:SF2">
    <property type="entry name" value="EAMA DOMAIN-CONTAINING PROTEIN"/>
    <property type="match status" value="1"/>
</dbReference>
<keyword evidence="10" id="KW-1185">Reference proteome</keyword>
<sequence>MLTDRLRLVLLTAVAPAVWGTTYATSTAFLVPGHPLLTATLRALPAGLVLLAIGRQLPRGAGWWRSAVLGALNIGAFFAFLFVAADRLPGGVAAVIGGIQPLLVSVLAARVLRERVPIRAVLAGIAGLAGVALIVLRADARLDATGVAAALAGAVCMAVGVVLAKRWGSDHPPLVTTSWQLLAGGILLAVLTAACEPLPAVPLTPVNVAGYAYLSLVGTALAYLLWFRGVRALPARVPAFLGLLSPVVAVAVGLGWSGETLSAMQALGMGLVLASVGAAVAVRAPRPSAPAPEGPGHDARPPARMSR</sequence>
<feature type="transmembrane region" description="Helical" evidence="7">
    <location>
        <begin position="144"/>
        <end position="164"/>
    </location>
</feature>
<dbReference type="Proteomes" id="UP000516660">
    <property type="component" value="Chromosome"/>
</dbReference>
<evidence type="ECO:0000313" key="9">
    <source>
        <dbReference type="EMBL" id="QOD44326.1"/>
    </source>
</evidence>
<proteinExistence type="inferred from homology"/>
<evidence type="ECO:0000259" key="8">
    <source>
        <dbReference type="Pfam" id="PF00892"/>
    </source>
</evidence>
<dbReference type="EMBL" id="CP061274">
    <property type="protein sequence ID" value="QOD44326.1"/>
    <property type="molecule type" value="Genomic_DNA"/>
</dbReference>
<gene>
    <name evidence="9" type="ORF">H9X71_02950</name>
</gene>
<feature type="transmembrane region" description="Helical" evidence="7">
    <location>
        <begin position="206"/>
        <end position="227"/>
    </location>
</feature>
<feature type="domain" description="EamA" evidence="8">
    <location>
        <begin position="9"/>
        <end position="135"/>
    </location>
</feature>
<feature type="transmembrane region" description="Helical" evidence="7">
    <location>
        <begin position="239"/>
        <end position="257"/>
    </location>
</feature>
<reference evidence="9 10" key="1">
    <citation type="submission" date="2020-08" db="EMBL/GenBank/DDBJ databases">
        <title>Description of Clavibacter zhangzhiyonge sp. nov., a phytopathogenic actinobacterium isolated from barley seeds, causing leaf brown spot and decline.</title>
        <authorList>
            <person name="Tian Q."/>
            <person name="Chuan J."/>
            <person name="Zhao W."/>
            <person name="Li X."/>
        </authorList>
    </citation>
    <scope>NUCLEOTIDE SEQUENCE [LARGE SCALE GENOMIC DNA]</scope>
    <source>
        <strain evidence="9 10">DM1</strain>
    </source>
</reference>
<evidence type="ECO:0000256" key="3">
    <source>
        <dbReference type="ARBA" id="ARBA00022692"/>
    </source>
</evidence>
<organism evidence="9 10">
    <name type="scientific">Clavibacter zhangzhiyongii</name>
    <dbReference type="NCBI Taxonomy" id="2768071"/>
    <lineage>
        <taxon>Bacteria</taxon>
        <taxon>Bacillati</taxon>
        <taxon>Actinomycetota</taxon>
        <taxon>Actinomycetes</taxon>
        <taxon>Micrococcales</taxon>
        <taxon>Microbacteriaceae</taxon>
        <taxon>Clavibacter</taxon>
    </lineage>
</organism>
<feature type="transmembrane region" description="Helical" evidence="7">
    <location>
        <begin position="91"/>
        <end position="109"/>
    </location>
</feature>
<evidence type="ECO:0000256" key="1">
    <source>
        <dbReference type="ARBA" id="ARBA00004141"/>
    </source>
</evidence>
<evidence type="ECO:0000256" key="4">
    <source>
        <dbReference type="ARBA" id="ARBA00022989"/>
    </source>
</evidence>
<protein>
    <submittedName>
        <fullName evidence="9">EamA family transporter</fullName>
    </submittedName>
</protein>
<comment type="subcellular location">
    <subcellularLocation>
        <location evidence="1">Membrane</location>
        <topology evidence="1">Multi-pass membrane protein</topology>
    </subcellularLocation>
</comment>
<feature type="transmembrane region" description="Helical" evidence="7">
    <location>
        <begin position="66"/>
        <end position="85"/>
    </location>
</feature>
<evidence type="ECO:0000256" key="2">
    <source>
        <dbReference type="ARBA" id="ARBA00007362"/>
    </source>
</evidence>
<feature type="transmembrane region" description="Helical" evidence="7">
    <location>
        <begin position="263"/>
        <end position="282"/>
    </location>
</feature>
<dbReference type="Pfam" id="PF00892">
    <property type="entry name" value="EamA"/>
    <property type="match status" value="2"/>
</dbReference>
<keyword evidence="5 7" id="KW-0472">Membrane</keyword>
<evidence type="ECO:0000256" key="6">
    <source>
        <dbReference type="SAM" id="MobiDB-lite"/>
    </source>
</evidence>
<feature type="transmembrane region" description="Helical" evidence="7">
    <location>
        <begin position="34"/>
        <end position="54"/>
    </location>
</feature>
<comment type="similarity">
    <text evidence="2">Belongs to the EamA transporter family.</text>
</comment>
<keyword evidence="3 7" id="KW-0812">Transmembrane</keyword>
<evidence type="ECO:0000256" key="7">
    <source>
        <dbReference type="SAM" id="Phobius"/>
    </source>
</evidence>
<dbReference type="PANTHER" id="PTHR32322">
    <property type="entry name" value="INNER MEMBRANE TRANSPORTER"/>
    <property type="match status" value="1"/>
</dbReference>
<name>A0A7L7Z3N9_9MICO</name>
<dbReference type="InterPro" id="IPR050638">
    <property type="entry name" value="AA-Vitamin_Transporters"/>
</dbReference>
<dbReference type="SUPFAM" id="SSF103481">
    <property type="entry name" value="Multidrug resistance efflux transporter EmrE"/>
    <property type="match status" value="2"/>
</dbReference>
<dbReference type="InterPro" id="IPR037185">
    <property type="entry name" value="EmrE-like"/>
</dbReference>
<feature type="transmembrane region" description="Helical" evidence="7">
    <location>
        <begin position="116"/>
        <end position="138"/>
    </location>
</feature>
<dbReference type="InterPro" id="IPR000620">
    <property type="entry name" value="EamA_dom"/>
</dbReference>
<evidence type="ECO:0000256" key="5">
    <source>
        <dbReference type="ARBA" id="ARBA00023136"/>
    </source>
</evidence>
<evidence type="ECO:0000313" key="10">
    <source>
        <dbReference type="Proteomes" id="UP000516660"/>
    </source>
</evidence>